<keyword evidence="5" id="KW-0539">Nucleus</keyword>
<evidence type="ECO:0000313" key="8">
    <source>
        <dbReference type="Proteomes" id="UP000515152"/>
    </source>
</evidence>
<dbReference type="PANTHER" id="PTHR15491">
    <property type="match status" value="1"/>
</dbReference>
<dbReference type="GeneID" id="105911420"/>
<proteinExistence type="predicted"/>
<evidence type="ECO:0000313" key="10">
    <source>
        <dbReference type="RefSeq" id="XP_031426626.1"/>
    </source>
</evidence>
<feature type="region of interest" description="Disordered" evidence="6">
    <location>
        <begin position="572"/>
        <end position="788"/>
    </location>
</feature>
<keyword evidence="4" id="KW-0862">Zinc</keyword>
<dbReference type="RefSeq" id="XP_031426626.1">
    <property type="nucleotide sequence ID" value="XM_031570766.2"/>
</dbReference>
<dbReference type="SMART" id="SM00451">
    <property type="entry name" value="ZnF_U1"/>
    <property type="match status" value="3"/>
</dbReference>
<feature type="domain" description="Matrin-type" evidence="7">
    <location>
        <begin position="541"/>
        <end position="572"/>
    </location>
</feature>
<protein>
    <submittedName>
        <fullName evidence="9 10">Cdkn1a interacting zinc finger protein 1b</fullName>
    </submittedName>
</protein>
<gene>
    <name evidence="9 10" type="primary">ciz1b</name>
</gene>
<dbReference type="GO" id="GO:0003676">
    <property type="term" value="F:nucleic acid binding"/>
    <property type="evidence" value="ECO:0007669"/>
    <property type="project" value="InterPro"/>
</dbReference>
<evidence type="ECO:0000256" key="4">
    <source>
        <dbReference type="ARBA" id="ARBA00022833"/>
    </source>
</evidence>
<feature type="compositionally biased region" description="Polar residues" evidence="6">
    <location>
        <begin position="168"/>
        <end position="186"/>
    </location>
</feature>
<feature type="region of interest" description="Disordered" evidence="6">
    <location>
        <begin position="489"/>
        <end position="509"/>
    </location>
</feature>
<evidence type="ECO:0000256" key="3">
    <source>
        <dbReference type="ARBA" id="ARBA00022771"/>
    </source>
</evidence>
<dbReference type="Pfam" id="PF12171">
    <property type="entry name" value="zf-C2H2_jaz"/>
    <property type="match status" value="1"/>
</dbReference>
<feature type="compositionally biased region" description="Polar residues" evidence="6">
    <location>
        <begin position="624"/>
        <end position="650"/>
    </location>
</feature>
<dbReference type="InterPro" id="IPR022755">
    <property type="entry name" value="Znf_C2H2_jaz"/>
</dbReference>
<keyword evidence="8" id="KW-1185">Reference proteome</keyword>
<feature type="compositionally biased region" description="Polar residues" evidence="6">
    <location>
        <begin position="262"/>
        <end position="271"/>
    </location>
</feature>
<evidence type="ECO:0000256" key="1">
    <source>
        <dbReference type="ARBA" id="ARBA00004123"/>
    </source>
</evidence>
<dbReference type="RefSeq" id="XP_031426625.1">
    <property type="nucleotide sequence ID" value="XM_031570765.2"/>
</dbReference>
<reference evidence="9 10" key="1">
    <citation type="submission" date="2025-04" db="UniProtKB">
        <authorList>
            <consortium name="RefSeq"/>
        </authorList>
    </citation>
    <scope>IDENTIFICATION</scope>
</reference>
<dbReference type="Proteomes" id="UP000515152">
    <property type="component" value="Chromosome 7"/>
</dbReference>
<dbReference type="PROSITE" id="PS50171">
    <property type="entry name" value="ZF_MATRIN"/>
    <property type="match status" value="1"/>
</dbReference>
<evidence type="ECO:0000256" key="6">
    <source>
        <dbReference type="SAM" id="MobiDB-lite"/>
    </source>
</evidence>
<dbReference type="GO" id="GO:0008270">
    <property type="term" value="F:zinc ion binding"/>
    <property type="evidence" value="ECO:0007669"/>
    <property type="project" value="UniProtKB-KW"/>
</dbReference>
<evidence type="ECO:0000256" key="2">
    <source>
        <dbReference type="ARBA" id="ARBA00022723"/>
    </source>
</evidence>
<dbReference type="Gene3D" id="3.30.160.60">
    <property type="entry name" value="Classic Zinc Finger"/>
    <property type="match status" value="2"/>
</dbReference>
<dbReference type="SUPFAM" id="SSF57667">
    <property type="entry name" value="beta-beta-alpha zinc fingers"/>
    <property type="match status" value="2"/>
</dbReference>
<evidence type="ECO:0000256" key="5">
    <source>
        <dbReference type="ARBA" id="ARBA00023242"/>
    </source>
</evidence>
<feature type="compositionally biased region" description="Pro residues" evidence="6">
    <location>
        <begin position="71"/>
        <end position="107"/>
    </location>
</feature>
<dbReference type="InterPro" id="IPR013087">
    <property type="entry name" value="Znf_C2H2_type"/>
</dbReference>
<comment type="subcellular location">
    <subcellularLocation>
        <location evidence="1">Nucleus</location>
    </subcellularLocation>
</comment>
<dbReference type="InterPro" id="IPR056345">
    <property type="entry name" value="Znf-C2H2_CIZ1"/>
</dbReference>
<feature type="compositionally biased region" description="Basic and acidic residues" evidence="6">
    <location>
        <begin position="579"/>
        <end position="590"/>
    </location>
</feature>
<feature type="compositionally biased region" description="Basic residues" evidence="6">
    <location>
        <begin position="49"/>
        <end position="59"/>
    </location>
</feature>
<dbReference type="InterPro" id="IPR036236">
    <property type="entry name" value="Znf_C2H2_sf"/>
</dbReference>
<sequence length="788" mass="86295">MYNNHLHQHQHQLQQHLGQYPHFIPHQHIPPLHAQPPPPAAQSPASHMHYSHQHPHGHQSARLVPAAARAPPAPHLRPPGSAPHLRPPGSAPHLLPPGSIPHLRPPGSAPLMPPALMGGAVFMQRMQIAGFSMTGGPRFAQFFMAGNRQSILGQPCHAAPRGGGHASFTPNRYPCTQTSSAKQDSSVRLAESRREGEKTVGKSTDGLGSAFTTEGKVGSSGEAEAVESVQTASQQEEPTPKRQKTNGCGESGGGSPLESSGQTTVDGTCSENNRDSPENEAMTPSSLKAGDCVEETRATEVLGVGSSLKVTIQQTSESRAFSTGLEEPANHSQDSDQHSAPSGFICYICDTTCSSQQDFQSHMNSLHHQQRLMEIQHMSSACLAKLLPSLKDHREKMPPLQRWCATCQSHFSGDLIEHRRTKEHKLSKHSSQPFCTMCKRHFRTPRKFVEHMKSREHKQRVEELREEGEPELLEELITVDAVGCFEGEDDYEEESSEEEEDGVAAGQSAHRSVALEDMRNDEEYDPDTQYGSSFVVPVAGFLCRICHKFYHFEATALQSHCRSLTHFQNLQKYRRKRHSESTQEDPEKGSRGSGLSPDNHGEQEDPEEEAEQEGAPLTEAVENTGGTAFDSSSASLASQRTHTQKHTPATTPRIKASRSRNTAKRSWPEPGPGPRQTQSSHGTDSVLVNGAKRSCLELLGENLSQESGPQDSERGHRVRGNRVGGNRVGGREAHSGTGPGSCDTEETEGGLAETNLQHPEQDQRQPSSIRSQRHSATRRKSTRTSKRL</sequence>
<organism evidence="8 10">
    <name type="scientific">Clupea harengus</name>
    <name type="common">Atlantic herring</name>
    <dbReference type="NCBI Taxonomy" id="7950"/>
    <lineage>
        <taxon>Eukaryota</taxon>
        <taxon>Metazoa</taxon>
        <taxon>Chordata</taxon>
        <taxon>Craniata</taxon>
        <taxon>Vertebrata</taxon>
        <taxon>Euteleostomi</taxon>
        <taxon>Actinopterygii</taxon>
        <taxon>Neopterygii</taxon>
        <taxon>Teleostei</taxon>
        <taxon>Clupei</taxon>
        <taxon>Clupeiformes</taxon>
        <taxon>Clupeoidei</taxon>
        <taxon>Clupeidae</taxon>
        <taxon>Clupea</taxon>
    </lineage>
</organism>
<feature type="compositionally biased region" description="Polar residues" evidence="6">
    <location>
        <begin position="228"/>
        <end position="237"/>
    </location>
</feature>
<feature type="region of interest" description="Disordered" evidence="6">
    <location>
        <begin position="24"/>
        <end position="107"/>
    </location>
</feature>
<dbReference type="CTD" id="406846"/>
<keyword evidence="2" id="KW-0479">Metal-binding</keyword>
<dbReference type="InterPro" id="IPR000690">
    <property type="entry name" value="Matrin/U1-C_Znf_C2H2"/>
</dbReference>
<dbReference type="InterPro" id="IPR003604">
    <property type="entry name" value="Matrin/U1-like-C_Znf_C2H2"/>
</dbReference>
<dbReference type="InterPro" id="IPR026811">
    <property type="entry name" value="CIZ1"/>
</dbReference>
<dbReference type="Pfam" id="PF23330">
    <property type="entry name" value="zf-C2H2_14"/>
    <property type="match status" value="1"/>
</dbReference>
<feature type="compositionally biased region" description="Acidic residues" evidence="6">
    <location>
        <begin position="489"/>
        <end position="502"/>
    </location>
</feature>
<dbReference type="PANTHER" id="PTHR15491:SF9">
    <property type="entry name" value="CIP1-INTERACTING ZINC FINGER PROTEIN"/>
    <property type="match status" value="1"/>
</dbReference>
<dbReference type="AlphaFoldDB" id="A0A6P8FSZ3"/>
<name>A0A6P8FSZ3_CLUHA</name>
<feature type="compositionally biased region" description="Basic and acidic residues" evidence="6">
    <location>
        <begin position="190"/>
        <end position="200"/>
    </location>
</feature>
<dbReference type="KEGG" id="char:105911420"/>
<evidence type="ECO:0000313" key="9">
    <source>
        <dbReference type="RefSeq" id="XP_031426625.1"/>
    </source>
</evidence>
<dbReference type="GO" id="GO:0005634">
    <property type="term" value="C:nucleus"/>
    <property type="evidence" value="ECO:0007669"/>
    <property type="project" value="UniProtKB-SubCell"/>
</dbReference>
<feature type="region of interest" description="Disordered" evidence="6">
    <location>
        <begin position="158"/>
        <end position="291"/>
    </location>
</feature>
<evidence type="ECO:0000259" key="7">
    <source>
        <dbReference type="PROSITE" id="PS50171"/>
    </source>
</evidence>
<dbReference type="PROSITE" id="PS00028">
    <property type="entry name" value="ZINC_FINGER_C2H2_1"/>
    <property type="match status" value="2"/>
</dbReference>
<feature type="compositionally biased region" description="Polar residues" evidence="6">
    <location>
        <begin position="754"/>
        <end position="770"/>
    </location>
</feature>
<feature type="compositionally biased region" description="Basic residues" evidence="6">
    <location>
        <begin position="771"/>
        <end position="788"/>
    </location>
</feature>
<keyword evidence="3" id="KW-0863">Zinc-finger</keyword>
<feature type="compositionally biased region" description="Low complexity" evidence="6">
    <location>
        <begin position="61"/>
        <end position="70"/>
    </location>
</feature>
<accession>A0A6P8FSZ3</accession>
<dbReference type="SMART" id="SM00355">
    <property type="entry name" value="ZnF_C2H2"/>
    <property type="match status" value="3"/>
</dbReference>
<dbReference type="OrthoDB" id="6378952at2759"/>